<comment type="caution">
    <text evidence="1">The sequence shown here is derived from an EMBL/GenBank/DDBJ whole genome shotgun (WGS) entry which is preliminary data.</text>
</comment>
<protein>
    <submittedName>
        <fullName evidence="1">Uncharacterized protein</fullName>
    </submittedName>
</protein>
<sequence length="80" mass="9035">MPSFENSLPSHYGQLEFSTRLLVKRKIIDIIIGEMLFDNGDEADSSKKEDDEAESAIVEGDANYAYLHQEAGMGNTRIRR</sequence>
<dbReference type="EMBL" id="CM047592">
    <property type="protein sequence ID" value="KAI9917107.1"/>
    <property type="molecule type" value="Genomic_DNA"/>
</dbReference>
<evidence type="ECO:0000313" key="2">
    <source>
        <dbReference type="Proteomes" id="UP001163321"/>
    </source>
</evidence>
<organism evidence="1 2">
    <name type="scientific">Peronosclerospora sorghi</name>
    <dbReference type="NCBI Taxonomy" id="230839"/>
    <lineage>
        <taxon>Eukaryota</taxon>
        <taxon>Sar</taxon>
        <taxon>Stramenopiles</taxon>
        <taxon>Oomycota</taxon>
        <taxon>Peronosporomycetes</taxon>
        <taxon>Peronosporales</taxon>
        <taxon>Peronosporaceae</taxon>
        <taxon>Peronosclerospora</taxon>
    </lineage>
</organism>
<proteinExistence type="predicted"/>
<accession>A0ACC0WEC0</accession>
<reference evidence="1 2" key="1">
    <citation type="journal article" date="2022" name="bioRxiv">
        <title>The genome of the oomycete Peronosclerospora sorghi, a cosmopolitan pathogen of maize and sorghum, is inflated with dispersed pseudogenes.</title>
        <authorList>
            <person name="Fletcher K."/>
            <person name="Martin F."/>
            <person name="Isakeit T."/>
            <person name="Cavanaugh K."/>
            <person name="Magill C."/>
            <person name="Michelmore R."/>
        </authorList>
    </citation>
    <scope>NUCLEOTIDE SEQUENCE [LARGE SCALE GENOMIC DNA]</scope>
    <source>
        <strain evidence="1">P6</strain>
    </source>
</reference>
<dbReference type="Proteomes" id="UP001163321">
    <property type="component" value="Chromosome 13"/>
</dbReference>
<gene>
    <name evidence="1" type="ORF">PsorP6_012917</name>
</gene>
<name>A0ACC0WEC0_9STRA</name>
<evidence type="ECO:0000313" key="1">
    <source>
        <dbReference type="EMBL" id="KAI9917107.1"/>
    </source>
</evidence>
<keyword evidence="2" id="KW-1185">Reference proteome</keyword>